<feature type="domain" description="Major facilitator superfamily (MFS) profile" evidence="8">
    <location>
        <begin position="1"/>
        <end position="393"/>
    </location>
</feature>
<dbReference type="InterPro" id="IPR020846">
    <property type="entry name" value="MFS_dom"/>
</dbReference>
<gene>
    <name evidence="9" type="ORF">ABB30_13855</name>
</gene>
<dbReference type="Gene3D" id="1.20.1250.20">
    <property type="entry name" value="MFS general substrate transporter like domains"/>
    <property type="match status" value="1"/>
</dbReference>
<evidence type="ECO:0000256" key="3">
    <source>
        <dbReference type="ARBA" id="ARBA00022475"/>
    </source>
</evidence>
<dbReference type="EMBL" id="LDJM01000042">
    <property type="protein sequence ID" value="KRG74464.1"/>
    <property type="molecule type" value="Genomic_DNA"/>
</dbReference>
<dbReference type="SUPFAM" id="SSF103473">
    <property type="entry name" value="MFS general substrate transporter"/>
    <property type="match status" value="1"/>
</dbReference>
<evidence type="ECO:0000256" key="6">
    <source>
        <dbReference type="ARBA" id="ARBA00023136"/>
    </source>
</evidence>
<keyword evidence="5 7" id="KW-1133">Transmembrane helix</keyword>
<dbReference type="Pfam" id="PF07690">
    <property type="entry name" value="MFS_1"/>
    <property type="match status" value="1"/>
</dbReference>
<comment type="subcellular location">
    <subcellularLocation>
        <location evidence="1">Cell membrane</location>
        <topology evidence="1">Multi-pass membrane protein</topology>
    </subcellularLocation>
</comment>
<evidence type="ECO:0000256" key="5">
    <source>
        <dbReference type="ARBA" id="ARBA00022989"/>
    </source>
</evidence>
<protein>
    <submittedName>
        <fullName evidence="9">MFS transporter</fullName>
    </submittedName>
</protein>
<dbReference type="AlphaFoldDB" id="A0A0R0CZD3"/>
<dbReference type="GO" id="GO:0005886">
    <property type="term" value="C:plasma membrane"/>
    <property type="evidence" value="ECO:0007669"/>
    <property type="project" value="UniProtKB-SubCell"/>
</dbReference>
<dbReference type="Proteomes" id="UP000050956">
    <property type="component" value="Unassembled WGS sequence"/>
</dbReference>
<feature type="transmembrane region" description="Helical" evidence="7">
    <location>
        <begin position="291"/>
        <end position="313"/>
    </location>
</feature>
<dbReference type="STRING" id="336566.ABB30_13855"/>
<organism evidence="9 10">
    <name type="scientific">Stenotrophomonas ginsengisoli</name>
    <dbReference type="NCBI Taxonomy" id="336566"/>
    <lineage>
        <taxon>Bacteria</taxon>
        <taxon>Pseudomonadati</taxon>
        <taxon>Pseudomonadota</taxon>
        <taxon>Gammaproteobacteria</taxon>
        <taxon>Lysobacterales</taxon>
        <taxon>Lysobacteraceae</taxon>
        <taxon>Stenotrophomonas</taxon>
    </lineage>
</organism>
<accession>A0A0R0CZD3</accession>
<reference evidence="9 10" key="1">
    <citation type="submission" date="2015-05" db="EMBL/GenBank/DDBJ databases">
        <title>Genome sequencing and analysis of members of genus Stenotrophomonas.</title>
        <authorList>
            <person name="Patil P.P."/>
            <person name="Midha S."/>
            <person name="Patil P.B."/>
        </authorList>
    </citation>
    <scope>NUCLEOTIDE SEQUENCE [LARGE SCALE GENOMIC DNA]</scope>
    <source>
        <strain evidence="9 10">DSM 24757</strain>
    </source>
</reference>
<evidence type="ECO:0000313" key="9">
    <source>
        <dbReference type="EMBL" id="KRG74464.1"/>
    </source>
</evidence>
<keyword evidence="6 7" id="KW-0472">Membrane</keyword>
<keyword evidence="3" id="KW-1003">Cell membrane</keyword>
<dbReference type="GO" id="GO:0022857">
    <property type="term" value="F:transmembrane transporter activity"/>
    <property type="evidence" value="ECO:0007669"/>
    <property type="project" value="InterPro"/>
</dbReference>
<dbReference type="InterPro" id="IPR011701">
    <property type="entry name" value="MFS"/>
</dbReference>
<keyword evidence="4 7" id="KW-0812">Transmembrane</keyword>
<dbReference type="PANTHER" id="PTHR23517">
    <property type="entry name" value="RESISTANCE PROTEIN MDTM, PUTATIVE-RELATED-RELATED"/>
    <property type="match status" value="1"/>
</dbReference>
<feature type="transmembrane region" description="Helical" evidence="7">
    <location>
        <begin position="120"/>
        <end position="143"/>
    </location>
</feature>
<dbReference type="PANTHER" id="PTHR23517:SF13">
    <property type="entry name" value="MAJOR FACILITATOR SUPERFAMILY MFS_1"/>
    <property type="match status" value="1"/>
</dbReference>
<feature type="transmembrane region" description="Helical" evidence="7">
    <location>
        <begin position="232"/>
        <end position="255"/>
    </location>
</feature>
<feature type="transmembrane region" description="Helical" evidence="7">
    <location>
        <begin position="325"/>
        <end position="348"/>
    </location>
</feature>
<evidence type="ECO:0000256" key="2">
    <source>
        <dbReference type="ARBA" id="ARBA00022448"/>
    </source>
</evidence>
<comment type="caution">
    <text evidence="9">The sequence shown here is derived from an EMBL/GenBank/DDBJ whole genome shotgun (WGS) entry which is preliminary data.</text>
</comment>
<feature type="transmembrane region" description="Helical" evidence="7">
    <location>
        <begin position="88"/>
        <end position="108"/>
    </location>
</feature>
<keyword evidence="10" id="KW-1185">Reference proteome</keyword>
<dbReference type="PROSITE" id="PS50850">
    <property type="entry name" value="MFS"/>
    <property type="match status" value="1"/>
</dbReference>
<feature type="transmembrane region" description="Helical" evidence="7">
    <location>
        <begin position="354"/>
        <end position="376"/>
    </location>
</feature>
<feature type="transmembrane region" description="Helical" evidence="7">
    <location>
        <begin position="32"/>
        <end position="50"/>
    </location>
</feature>
<feature type="transmembrane region" description="Helical" evidence="7">
    <location>
        <begin position="267"/>
        <end position="285"/>
    </location>
</feature>
<feature type="transmembrane region" description="Helical" evidence="7">
    <location>
        <begin position="62"/>
        <end position="82"/>
    </location>
</feature>
<dbReference type="PATRIC" id="fig|336566.3.peg.2339"/>
<evidence type="ECO:0000256" key="7">
    <source>
        <dbReference type="SAM" id="Phobius"/>
    </source>
</evidence>
<name>A0A0R0CZD3_9GAMM</name>
<keyword evidence="2" id="KW-0813">Transport</keyword>
<sequence length="393" mass="41613">MIVGVMGTALISPLYALYKELWQLKPSDISLLYVIYMGGALAGLLFLGRLPDRTSFLRVMQAGLLLILLGTVMCLLANNLWWLGSGRFLVGIASTLLTTSATKGLALLAPAGSAQRVAMLTGFLMALGFGLGPLTGGIIGQWLPQPLVSAYLPTLVLGLCGWLALRTLALPATAQAAMAPLQAHDFLPQLTLPTPENRSAFWLTTCLPFMAFAVFGLYAAMSPLFLDKLVPWHGPVVSGSAIALILFVSAIVQVLVGRLPTYRTGTAGLLMLALSNALLMVNLWAGSALLFVAGVLAAAIGHAMCMLAGMSLVPRLSELRTRSGLFSTYLLVGYIGSMLPMLGIGAIADHWGMRAAVTSFCIMVIAICALGAPLFWRHRRIRQASQAGTTQAA</sequence>
<evidence type="ECO:0000256" key="4">
    <source>
        <dbReference type="ARBA" id="ARBA00022692"/>
    </source>
</evidence>
<proteinExistence type="predicted"/>
<evidence type="ECO:0000256" key="1">
    <source>
        <dbReference type="ARBA" id="ARBA00004651"/>
    </source>
</evidence>
<evidence type="ECO:0000259" key="8">
    <source>
        <dbReference type="PROSITE" id="PS50850"/>
    </source>
</evidence>
<dbReference type="InterPro" id="IPR036259">
    <property type="entry name" value="MFS_trans_sf"/>
</dbReference>
<feature type="transmembrane region" description="Helical" evidence="7">
    <location>
        <begin position="200"/>
        <end position="220"/>
    </location>
</feature>
<evidence type="ECO:0000313" key="10">
    <source>
        <dbReference type="Proteomes" id="UP000050956"/>
    </source>
</evidence>
<dbReference type="InterPro" id="IPR050171">
    <property type="entry name" value="MFS_Transporters"/>
</dbReference>